<reference evidence="5" key="1">
    <citation type="submission" date="2024-02" db="UniProtKB">
        <authorList>
            <consortium name="WormBaseParasite"/>
        </authorList>
    </citation>
    <scope>IDENTIFICATION</scope>
</reference>
<evidence type="ECO:0000313" key="4">
    <source>
        <dbReference type="Proteomes" id="UP000887575"/>
    </source>
</evidence>
<evidence type="ECO:0000256" key="3">
    <source>
        <dbReference type="SAM" id="Phobius"/>
    </source>
</evidence>
<evidence type="ECO:0000313" key="5">
    <source>
        <dbReference type="WBParaSite" id="MBELARI_LOCUS20536"/>
    </source>
</evidence>
<keyword evidence="3" id="KW-1133">Transmembrane helix</keyword>
<feature type="transmembrane region" description="Helical" evidence="3">
    <location>
        <begin position="138"/>
        <end position="161"/>
    </location>
</feature>
<accession>A0AAF3F2E7</accession>
<keyword evidence="1" id="KW-0175">Coiled coil</keyword>
<dbReference type="Proteomes" id="UP000887575">
    <property type="component" value="Unassembled WGS sequence"/>
</dbReference>
<feature type="coiled-coil region" evidence="1">
    <location>
        <begin position="51"/>
        <end position="78"/>
    </location>
</feature>
<sequence length="319" mass="33662">MAVIDAQAPQPTQPSQQSTDAPQPSLIAAPTQALSQSDLPVTVTSLAHKYRAEFEQTLDGLRQRALKLQEQAPELISQTQANIEPYKKDFVDTVQALGEVVTPPLTILQTLSWSAVLVLASTIASYASAYVFAPILSLAIGGFGALGLALAAVPMYTAWTIQEDLAAKATDMVIRFHLLAAALVEGLLVGLLLQNSYLSGAPLADVLLAITAVAYPFAADKVGHNRQMLLGASVGTSVGVTLLLGLLSGYFTLPYLVLTLLYGAITAVTLQYIYKNVTSTSAPTYTYQLALLVAFTAANLGAHLQPVPKCATSELCLST</sequence>
<dbReference type="PANTHER" id="PTHR31176:SF1">
    <property type="entry name" value="MFS DOMAIN-CONTAINING PROTEIN-RELATED"/>
    <property type="match status" value="1"/>
</dbReference>
<feature type="region of interest" description="Disordered" evidence="2">
    <location>
        <begin position="1"/>
        <end position="23"/>
    </location>
</feature>
<protein>
    <submittedName>
        <fullName evidence="5">Uncharacterized protein</fullName>
    </submittedName>
</protein>
<dbReference type="WBParaSite" id="MBELARI_LOCUS20536">
    <property type="protein sequence ID" value="MBELARI_LOCUS20536"/>
    <property type="gene ID" value="MBELARI_LOCUS20536"/>
</dbReference>
<keyword evidence="4" id="KW-1185">Reference proteome</keyword>
<keyword evidence="3" id="KW-0472">Membrane</keyword>
<evidence type="ECO:0000256" key="2">
    <source>
        <dbReference type="SAM" id="MobiDB-lite"/>
    </source>
</evidence>
<keyword evidence="3" id="KW-0812">Transmembrane</keyword>
<feature type="transmembrane region" description="Helical" evidence="3">
    <location>
        <begin position="199"/>
        <end position="217"/>
    </location>
</feature>
<dbReference type="Pfam" id="PF05884">
    <property type="entry name" value="ZYG-11_interact"/>
    <property type="match status" value="1"/>
</dbReference>
<feature type="transmembrane region" description="Helical" evidence="3">
    <location>
        <begin position="229"/>
        <end position="247"/>
    </location>
</feature>
<name>A0AAF3F2E7_9BILA</name>
<proteinExistence type="predicted"/>
<organism evidence="4 5">
    <name type="scientific">Mesorhabditis belari</name>
    <dbReference type="NCBI Taxonomy" id="2138241"/>
    <lineage>
        <taxon>Eukaryota</taxon>
        <taxon>Metazoa</taxon>
        <taxon>Ecdysozoa</taxon>
        <taxon>Nematoda</taxon>
        <taxon>Chromadorea</taxon>
        <taxon>Rhabditida</taxon>
        <taxon>Rhabditina</taxon>
        <taxon>Rhabditomorpha</taxon>
        <taxon>Rhabditoidea</taxon>
        <taxon>Rhabditidae</taxon>
        <taxon>Mesorhabditinae</taxon>
        <taxon>Mesorhabditis</taxon>
    </lineage>
</organism>
<dbReference type="InterPro" id="IPR008574">
    <property type="entry name" value="Nematodes_ZYG-11_interact"/>
</dbReference>
<feature type="transmembrane region" description="Helical" evidence="3">
    <location>
        <begin position="285"/>
        <end position="304"/>
    </location>
</feature>
<dbReference type="PANTHER" id="PTHR31176">
    <property type="entry name" value="MFS DOMAIN-CONTAINING PROTEIN-RELATED"/>
    <property type="match status" value="1"/>
</dbReference>
<feature type="transmembrane region" description="Helical" evidence="3">
    <location>
        <begin position="173"/>
        <end position="193"/>
    </location>
</feature>
<evidence type="ECO:0000256" key="1">
    <source>
        <dbReference type="SAM" id="Coils"/>
    </source>
</evidence>
<feature type="transmembrane region" description="Helical" evidence="3">
    <location>
        <begin position="253"/>
        <end position="273"/>
    </location>
</feature>
<dbReference type="AlphaFoldDB" id="A0AAF3F2E7"/>